<comment type="subcellular location">
    <subcellularLocation>
        <location evidence="1">Cell membrane</location>
        <topology evidence="1">Multi-pass membrane protein</topology>
    </subcellularLocation>
</comment>
<keyword evidence="3 6" id="KW-0812">Transmembrane</keyword>
<evidence type="ECO:0000256" key="4">
    <source>
        <dbReference type="ARBA" id="ARBA00022989"/>
    </source>
</evidence>
<evidence type="ECO:0000256" key="3">
    <source>
        <dbReference type="ARBA" id="ARBA00022692"/>
    </source>
</evidence>
<dbReference type="Pfam" id="PF06146">
    <property type="entry name" value="PsiE"/>
    <property type="match status" value="1"/>
</dbReference>
<evidence type="ECO:0000313" key="7">
    <source>
        <dbReference type="EMBL" id="MBK5930154.1"/>
    </source>
</evidence>
<sequence>MSATRFDLEFAGELTPGTDPGQARARVKRLFKLSDEAVAQLFSGTPVTVKRGIDSALASRLHAAFAQAGALVRIIPAGGEGLTPAPSDQHESPAPADLPGLDPFGIAKPKHRHPILHALFHYFERSLAFVLLLLIAGVSVIALIELCFILYQDLVSTDGFLLGLNELFEVFGMFLIVLIAVELMASIYMYMVDKSVHVEMMLLIAITALARKVVVLDLEGKGDPAMYMLGMAALLATLIGGYYLMKRLDTSVYRRKSG</sequence>
<evidence type="ECO:0000256" key="1">
    <source>
        <dbReference type="ARBA" id="ARBA00004651"/>
    </source>
</evidence>
<dbReference type="EMBL" id="NHSF01000043">
    <property type="protein sequence ID" value="MBK5930154.1"/>
    <property type="molecule type" value="Genomic_DNA"/>
</dbReference>
<organism evidence="7 8">
    <name type="scientific">Halochromatium salexigens</name>
    <name type="common">Chromatium salexigens</name>
    <dbReference type="NCBI Taxonomy" id="49447"/>
    <lineage>
        <taxon>Bacteria</taxon>
        <taxon>Pseudomonadati</taxon>
        <taxon>Pseudomonadota</taxon>
        <taxon>Gammaproteobacteria</taxon>
        <taxon>Chromatiales</taxon>
        <taxon>Chromatiaceae</taxon>
        <taxon>Halochromatium</taxon>
    </lineage>
</organism>
<name>A0AAJ0UEU5_HALSE</name>
<feature type="transmembrane region" description="Helical" evidence="6">
    <location>
        <begin position="226"/>
        <end position="245"/>
    </location>
</feature>
<gene>
    <name evidence="7" type="ORF">CCR82_06345</name>
</gene>
<comment type="caution">
    <text evidence="7">The sequence shown here is derived from an EMBL/GenBank/DDBJ whole genome shotgun (WGS) entry which is preliminary data.</text>
</comment>
<feature type="transmembrane region" description="Helical" evidence="6">
    <location>
        <begin position="127"/>
        <end position="151"/>
    </location>
</feature>
<dbReference type="GO" id="GO:0005886">
    <property type="term" value="C:plasma membrane"/>
    <property type="evidence" value="ECO:0007669"/>
    <property type="project" value="UniProtKB-SubCell"/>
</dbReference>
<keyword evidence="4 6" id="KW-1133">Transmembrane helix</keyword>
<evidence type="ECO:0000256" key="6">
    <source>
        <dbReference type="SAM" id="Phobius"/>
    </source>
</evidence>
<reference evidence="7" key="1">
    <citation type="submission" date="2017-05" db="EMBL/GenBank/DDBJ databases">
        <authorList>
            <person name="Imhoff J.F."/>
            <person name="Rahn T."/>
            <person name="Kuenzel S."/>
            <person name="Neulinger S.C."/>
        </authorList>
    </citation>
    <scope>NUCLEOTIDE SEQUENCE</scope>
    <source>
        <strain evidence="7">DSM 4395</strain>
    </source>
</reference>
<evidence type="ECO:0008006" key="9">
    <source>
        <dbReference type="Google" id="ProtNLM"/>
    </source>
</evidence>
<reference evidence="7" key="2">
    <citation type="journal article" date="2020" name="Microorganisms">
        <title>Osmotic Adaptation and Compatible Solute Biosynthesis of Phototrophic Bacteria as Revealed from Genome Analyses.</title>
        <authorList>
            <person name="Imhoff J.F."/>
            <person name="Rahn T."/>
            <person name="Kunzel S."/>
            <person name="Keller A."/>
            <person name="Neulinger S.C."/>
        </authorList>
    </citation>
    <scope>NUCLEOTIDE SEQUENCE</scope>
    <source>
        <strain evidence="7">DSM 4395</strain>
    </source>
</reference>
<accession>A0AAJ0UEU5</accession>
<dbReference type="Proteomes" id="UP001296967">
    <property type="component" value="Unassembled WGS sequence"/>
</dbReference>
<dbReference type="AlphaFoldDB" id="A0AAJ0UEU5"/>
<keyword evidence="8" id="KW-1185">Reference proteome</keyword>
<dbReference type="RefSeq" id="WP_201244571.1">
    <property type="nucleotide sequence ID" value="NZ_NHSF01000043.1"/>
</dbReference>
<dbReference type="InterPro" id="IPR020948">
    <property type="entry name" value="P_starv_induced_PsiE-like"/>
</dbReference>
<proteinExistence type="predicted"/>
<feature type="transmembrane region" description="Helical" evidence="6">
    <location>
        <begin position="171"/>
        <end position="191"/>
    </location>
</feature>
<evidence type="ECO:0000256" key="5">
    <source>
        <dbReference type="ARBA" id="ARBA00023136"/>
    </source>
</evidence>
<keyword evidence="5 6" id="KW-0472">Membrane</keyword>
<feature type="transmembrane region" description="Helical" evidence="6">
    <location>
        <begin position="198"/>
        <end position="214"/>
    </location>
</feature>
<protein>
    <recommendedName>
        <fullName evidence="9">Phosphate-starvation-inducible PsiE family protein</fullName>
    </recommendedName>
</protein>
<evidence type="ECO:0000313" key="8">
    <source>
        <dbReference type="Proteomes" id="UP001296967"/>
    </source>
</evidence>
<keyword evidence="2" id="KW-1003">Cell membrane</keyword>
<evidence type="ECO:0000256" key="2">
    <source>
        <dbReference type="ARBA" id="ARBA00022475"/>
    </source>
</evidence>